<evidence type="ECO:0000313" key="2">
    <source>
        <dbReference type="Proteomes" id="UP001165960"/>
    </source>
</evidence>
<dbReference type="EMBL" id="QTSX02000737">
    <property type="protein sequence ID" value="KAJ9085991.1"/>
    <property type="molecule type" value="Genomic_DNA"/>
</dbReference>
<dbReference type="Proteomes" id="UP001165960">
    <property type="component" value="Unassembled WGS sequence"/>
</dbReference>
<name>A0ACC2UHM8_9FUNG</name>
<accession>A0ACC2UHM8</accession>
<reference evidence="1" key="1">
    <citation type="submission" date="2022-04" db="EMBL/GenBank/DDBJ databases">
        <title>Genome of the entomopathogenic fungus Entomophthora muscae.</title>
        <authorList>
            <person name="Elya C."/>
            <person name="Lovett B.R."/>
            <person name="Lee E."/>
            <person name="Macias A.M."/>
            <person name="Hajek A.E."/>
            <person name="De Bivort B.L."/>
            <person name="Kasson M.T."/>
            <person name="De Fine Licht H.H."/>
            <person name="Stajich J.E."/>
        </authorList>
    </citation>
    <scope>NUCLEOTIDE SEQUENCE</scope>
    <source>
        <strain evidence="1">Berkeley</strain>
    </source>
</reference>
<keyword evidence="2" id="KW-1185">Reference proteome</keyword>
<evidence type="ECO:0000313" key="1">
    <source>
        <dbReference type="EMBL" id="KAJ9085991.1"/>
    </source>
</evidence>
<organism evidence="1 2">
    <name type="scientific">Entomophthora muscae</name>
    <dbReference type="NCBI Taxonomy" id="34485"/>
    <lineage>
        <taxon>Eukaryota</taxon>
        <taxon>Fungi</taxon>
        <taxon>Fungi incertae sedis</taxon>
        <taxon>Zoopagomycota</taxon>
        <taxon>Entomophthoromycotina</taxon>
        <taxon>Entomophthoromycetes</taxon>
        <taxon>Entomophthorales</taxon>
        <taxon>Entomophthoraceae</taxon>
        <taxon>Entomophthora</taxon>
    </lineage>
</organism>
<sequence>MRLYNGNIKKADQSSQTLPCNIKLVDHPILAKRFLDALNILPLFSKQALAICVDLSLAWPFQSGFASIGCQKTYLKITQFEVNQPGQPGSPDASQRLDVVHVE</sequence>
<comment type="caution">
    <text evidence="1">The sequence shown here is derived from an EMBL/GenBank/DDBJ whole genome shotgun (WGS) entry which is preliminary data.</text>
</comment>
<gene>
    <name evidence="1" type="ORF">DSO57_1008779</name>
</gene>
<protein>
    <submittedName>
        <fullName evidence="1">Uncharacterized protein</fullName>
    </submittedName>
</protein>
<proteinExistence type="predicted"/>